<dbReference type="EMBL" id="JALNTZ010000001">
    <property type="protein sequence ID" value="KAJ3665367.1"/>
    <property type="molecule type" value="Genomic_DNA"/>
</dbReference>
<accession>A0AA38J5R3</accession>
<dbReference type="AlphaFoldDB" id="A0AA38J5R3"/>
<organism evidence="2 3">
    <name type="scientific">Zophobas morio</name>
    <dbReference type="NCBI Taxonomy" id="2755281"/>
    <lineage>
        <taxon>Eukaryota</taxon>
        <taxon>Metazoa</taxon>
        <taxon>Ecdysozoa</taxon>
        <taxon>Arthropoda</taxon>
        <taxon>Hexapoda</taxon>
        <taxon>Insecta</taxon>
        <taxon>Pterygota</taxon>
        <taxon>Neoptera</taxon>
        <taxon>Endopterygota</taxon>
        <taxon>Coleoptera</taxon>
        <taxon>Polyphaga</taxon>
        <taxon>Cucujiformia</taxon>
        <taxon>Tenebrionidae</taxon>
        <taxon>Zophobas</taxon>
    </lineage>
</organism>
<feature type="region of interest" description="Disordered" evidence="1">
    <location>
        <begin position="87"/>
        <end position="106"/>
    </location>
</feature>
<name>A0AA38J5R3_9CUCU</name>
<reference evidence="2" key="1">
    <citation type="journal article" date="2023" name="G3 (Bethesda)">
        <title>Whole genome assemblies of Zophobas morio and Tenebrio molitor.</title>
        <authorList>
            <person name="Kaur S."/>
            <person name="Stinson S.A."/>
            <person name="diCenzo G.C."/>
        </authorList>
    </citation>
    <scope>NUCLEOTIDE SEQUENCE</scope>
    <source>
        <strain evidence="2">QUZm001</strain>
    </source>
</reference>
<evidence type="ECO:0000313" key="2">
    <source>
        <dbReference type="EMBL" id="KAJ3665367.1"/>
    </source>
</evidence>
<gene>
    <name evidence="2" type="ORF">Zmor_000864</name>
</gene>
<keyword evidence="3" id="KW-1185">Reference proteome</keyword>
<sequence>MVSTLLARRTSWEVLHWPSQSDHLPILINIHDNPQPPATHTTTKKLWKTTSINWESFNDKVTIARFDTEDFQNSTIPLQKAIEKTLEQIVPQRKNPPNSKFPPNPP</sequence>
<evidence type="ECO:0000313" key="3">
    <source>
        <dbReference type="Proteomes" id="UP001168821"/>
    </source>
</evidence>
<protein>
    <submittedName>
        <fullName evidence="2">Uncharacterized protein</fullName>
    </submittedName>
</protein>
<dbReference type="Proteomes" id="UP001168821">
    <property type="component" value="Unassembled WGS sequence"/>
</dbReference>
<proteinExistence type="predicted"/>
<evidence type="ECO:0000256" key="1">
    <source>
        <dbReference type="SAM" id="MobiDB-lite"/>
    </source>
</evidence>
<comment type="caution">
    <text evidence="2">The sequence shown here is derived from an EMBL/GenBank/DDBJ whole genome shotgun (WGS) entry which is preliminary data.</text>
</comment>